<dbReference type="Proteomes" id="UP001519535">
    <property type="component" value="Unassembled WGS sequence"/>
</dbReference>
<keyword evidence="1" id="KW-0812">Transmembrane</keyword>
<evidence type="ECO:0000313" key="3">
    <source>
        <dbReference type="EMBL" id="MBS9535815.1"/>
    </source>
</evidence>
<dbReference type="InterPro" id="IPR036938">
    <property type="entry name" value="PAP2/HPO_sf"/>
</dbReference>
<feature type="transmembrane region" description="Helical" evidence="1">
    <location>
        <begin position="152"/>
        <end position="172"/>
    </location>
</feature>
<keyword evidence="1" id="KW-1133">Transmembrane helix</keyword>
<sequence length="205" mass="21894">MTRWLIPPAAIALYVSLWVGYVQGWGWLTTVDGAALDAGHRIGMKYPDWVPFWDGVSTVFEPTMFRVLAMLAAALTLFQRRLRAALFVLVTVEPVGLLTQAAKDLADRPRPVTAMAAATSSSFPSGHALGAIVGVAALLAVAWPLLHGRARLFALCAGALVVLSVGVARVALNVHHPSDVLAGWALGWLYFSVWAALLKPWADGG</sequence>
<protein>
    <submittedName>
        <fullName evidence="3">Phosphatase PAP2 family protein</fullName>
    </submittedName>
</protein>
<dbReference type="Pfam" id="PF01569">
    <property type="entry name" value="PAP2"/>
    <property type="match status" value="1"/>
</dbReference>
<feature type="transmembrane region" description="Helical" evidence="1">
    <location>
        <begin position="122"/>
        <end position="145"/>
    </location>
</feature>
<name>A0ABS5RNC5_9MYCO</name>
<accession>A0ABS5RNC5</accession>
<feature type="transmembrane region" description="Helical" evidence="1">
    <location>
        <begin position="184"/>
        <end position="202"/>
    </location>
</feature>
<feature type="transmembrane region" description="Helical" evidence="1">
    <location>
        <begin position="85"/>
        <end position="102"/>
    </location>
</feature>
<keyword evidence="4" id="KW-1185">Reference proteome</keyword>
<dbReference type="CDD" id="cd03392">
    <property type="entry name" value="PAP2_like_2"/>
    <property type="match status" value="1"/>
</dbReference>
<dbReference type="SUPFAM" id="SSF48317">
    <property type="entry name" value="Acid phosphatase/Vanadium-dependent haloperoxidase"/>
    <property type="match status" value="1"/>
</dbReference>
<evidence type="ECO:0000313" key="4">
    <source>
        <dbReference type="Proteomes" id="UP001519535"/>
    </source>
</evidence>
<evidence type="ECO:0000259" key="2">
    <source>
        <dbReference type="SMART" id="SM00014"/>
    </source>
</evidence>
<reference evidence="3 4" key="1">
    <citation type="submission" date="2021-05" db="EMBL/GenBank/DDBJ databases">
        <title>Mycobacterium acidophilum sp. nov., an extremely acid-tolerant member of the genus Mycobacterium.</title>
        <authorList>
            <person name="Xia J."/>
        </authorList>
    </citation>
    <scope>NUCLEOTIDE SEQUENCE [LARGE SCALE GENOMIC DNA]</scope>
    <source>
        <strain evidence="3 4">M1</strain>
    </source>
</reference>
<gene>
    <name evidence="3" type="ORF">KIH27_19705</name>
</gene>
<organism evidence="3 4">
    <name type="scientific">Mycolicibacter acidiphilus</name>
    <dbReference type="NCBI Taxonomy" id="2835306"/>
    <lineage>
        <taxon>Bacteria</taxon>
        <taxon>Bacillati</taxon>
        <taxon>Actinomycetota</taxon>
        <taxon>Actinomycetes</taxon>
        <taxon>Mycobacteriales</taxon>
        <taxon>Mycobacteriaceae</taxon>
        <taxon>Mycolicibacter</taxon>
    </lineage>
</organism>
<dbReference type="EMBL" id="JAHCLR010000060">
    <property type="protein sequence ID" value="MBS9535815.1"/>
    <property type="molecule type" value="Genomic_DNA"/>
</dbReference>
<proteinExistence type="predicted"/>
<feature type="domain" description="Phosphatidic acid phosphatase type 2/haloperoxidase" evidence="2">
    <location>
        <begin position="84"/>
        <end position="195"/>
    </location>
</feature>
<dbReference type="PANTHER" id="PTHR14969:SF13">
    <property type="entry name" value="AT30094P"/>
    <property type="match status" value="1"/>
</dbReference>
<dbReference type="PANTHER" id="PTHR14969">
    <property type="entry name" value="SPHINGOSINE-1-PHOSPHATE PHOSPHOHYDROLASE"/>
    <property type="match status" value="1"/>
</dbReference>
<evidence type="ECO:0000256" key="1">
    <source>
        <dbReference type="SAM" id="Phobius"/>
    </source>
</evidence>
<feature type="transmembrane region" description="Helical" evidence="1">
    <location>
        <begin position="59"/>
        <end position="78"/>
    </location>
</feature>
<dbReference type="SMART" id="SM00014">
    <property type="entry name" value="acidPPc"/>
    <property type="match status" value="1"/>
</dbReference>
<comment type="caution">
    <text evidence="3">The sequence shown here is derived from an EMBL/GenBank/DDBJ whole genome shotgun (WGS) entry which is preliminary data.</text>
</comment>
<dbReference type="InterPro" id="IPR000326">
    <property type="entry name" value="PAP2/HPO"/>
</dbReference>
<keyword evidence="1" id="KW-0472">Membrane</keyword>
<dbReference type="RefSeq" id="WP_214094664.1">
    <property type="nucleotide sequence ID" value="NZ_JAHCLR010000060.1"/>
</dbReference>
<dbReference type="Gene3D" id="1.20.144.10">
    <property type="entry name" value="Phosphatidic acid phosphatase type 2/haloperoxidase"/>
    <property type="match status" value="1"/>
</dbReference>